<evidence type="ECO:0000313" key="2">
    <source>
        <dbReference type="EMBL" id="MBO2455182.1"/>
    </source>
</evidence>
<reference evidence="2" key="1">
    <citation type="submission" date="2021-03" db="EMBL/GenBank/DDBJ databases">
        <authorList>
            <person name="Kanchanasin P."/>
            <person name="Saeng-In P."/>
            <person name="Phongsopitanun W."/>
            <person name="Yuki M."/>
            <person name="Kudo T."/>
            <person name="Ohkuma M."/>
            <person name="Tanasupawat S."/>
        </authorList>
    </citation>
    <scope>NUCLEOTIDE SEQUENCE</scope>
    <source>
        <strain evidence="2">GKU 128</strain>
    </source>
</reference>
<keyword evidence="1" id="KW-1133">Transmembrane helix</keyword>
<accession>A0A939TD33</accession>
<dbReference type="AlphaFoldDB" id="A0A939TD33"/>
<organism evidence="2 3">
    <name type="scientific">Actinomadura barringtoniae</name>
    <dbReference type="NCBI Taxonomy" id="1427535"/>
    <lineage>
        <taxon>Bacteria</taxon>
        <taxon>Bacillati</taxon>
        <taxon>Actinomycetota</taxon>
        <taxon>Actinomycetes</taxon>
        <taxon>Streptosporangiales</taxon>
        <taxon>Thermomonosporaceae</taxon>
        <taxon>Actinomadura</taxon>
    </lineage>
</organism>
<keyword evidence="1" id="KW-0812">Transmembrane</keyword>
<gene>
    <name evidence="2" type="ORF">J4573_49410</name>
</gene>
<keyword evidence="1" id="KW-0472">Membrane</keyword>
<dbReference type="EMBL" id="JAGEOJ010000033">
    <property type="protein sequence ID" value="MBO2455182.1"/>
    <property type="molecule type" value="Genomic_DNA"/>
</dbReference>
<dbReference type="Proteomes" id="UP000669179">
    <property type="component" value="Unassembled WGS sequence"/>
</dbReference>
<evidence type="ECO:0000313" key="3">
    <source>
        <dbReference type="Proteomes" id="UP000669179"/>
    </source>
</evidence>
<comment type="caution">
    <text evidence="2">The sequence shown here is derived from an EMBL/GenBank/DDBJ whole genome shotgun (WGS) entry which is preliminary data.</text>
</comment>
<protein>
    <submittedName>
        <fullName evidence="2">Uncharacterized protein</fullName>
    </submittedName>
</protein>
<evidence type="ECO:0000256" key="1">
    <source>
        <dbReference type="SAM" id="Phobius"/>
    </source>
</evidence>
<keyword evidence="3" id="KW-1185">Reference proteome</keyword>
<dbReference type="RefSeq" id="WP_208263436.1">
    <property type="nucleotide sequence ID" value="NZ_JAGEOJ010000033.1"/>
</dbReference>
<name>A0A939TD33_9ACTN</name>
<sequence>MTSRHDAQSAGAERWCRARIAGRLIAVKRLALLACFAPFALAAGILPGTGRQILIRWTTAGLRTLASMVMSALALSVIIMLASAVLSSDADMGESVRDEHDKARRRPLSGMACGSLGRPGTVMVACPAAGGGARADPTS</sequence>
<proteinExistence type="predicted"/>
<feature type="transmembrane region" description="Helical" evidence="1">
    <location>
        <begin position="68"/>
        <end position="87"/>
    </location>
</feature>
<feature type="transmembrane region" description="Helical" evidence="1">
    <location>
        <begin position="30"/>
        <end position="48"/>
    </location>
</feature>